<sequence length="479" mass="53790">MPQDNKRNNTGRPAAGKTVYNTIAKSTRQLALEAMVSIMENGEYCDKVLHSILEKYPLEQRDRAFLMRLVEGTVERCIELDYVIDRYSKLPVAKQKPMVREILRLAVYQIMYMDQVPDSAACNEAVKLACTNHLIPLKGFVNGVLRNVVRFYEDTPYPKAKDEVRHLSVWYSMPEWIVTRFIDQYGFEKTEAILQNFLQEDRGISLRCNLSRASKDEITTSLQNQGVKVESGKLFPVSLHIKNYGRLGDLEAFKNGWVQVQDESSLIVGAAAPVDESSVVIDVCAAPGGKSIHLADKMNGEGLIRACDLTKDKVSLIRQNLIRTGFHNVKLKKHDAMEFLPEWEKTADVVIADLPCSGLGVIGHKADIKYKTKLQDIKTLAQQQKKILQTVYRYVKPGGILLYSTCTIAPEENEQQAEWIRQNLPFEPVSLEDIVPAAAKCETAGNGYIQILPDLAGGDGFFLAAFRRKELGDNGKDGY</sequence>
<feature type="binding site" evidence="13">
    <location>
        <begin position="284"/>
        <end position="290"/>
    </location>
    <ligand>
        <name>S-adenosyl-L-methionine</name>
        <dbReference type="ChEBI" id="CHEBI:59789"/>
    </ligand>
</feature>
<dbReference type="RefSeq" id="WP_249297342.1">
    <property type="nucleotide sequence ID" value="NZ_JACRSX010000002.1"/>
</dbReference>
<reference evidence="15 16" key="1">
    <citation type="submission" date="2020-08" db="EMBL/GenBank/DDBJ databases">
        <title>Genome public.</title>
        <authorList>
            <person name="Liu C."/>
            <person name="Sun Q."/>
        </authorList>
    </citation>
    <scope>NUCLEOTIDE SEQUENCE [LARGE SCALE GENOMIC DNA]</scope>
    <source>
        <strain evidence="15 16">NSJ-37</strain>
    </source>
</reference>
<dbReference type="InterPro" id="IPR023267">
    <property type="entry name" value="RCMT"/>
</dbReference>
<evidence type="ECO:0000313" key="15">
    <source>
        <dbReference type="EMBL" id="MBC8561678.1"/>
    </source>
</evidence>
<dbReference type="Gene3D" id="3.40.50.150">
    <property type="entry name" value="Vaccinia Virus protein VP39"/>
    <property type="match status" value="1"/>
</dbReference>
<dbReference type="Pfam" id="PF01189">
    <property type="entry name" value="Methyltr_RsmB-F"/>
    <property type="match status" value="1"/>
</dbReference>
<dbReference type="InterPro" id="IPR004573">
    <property type="entry name" value="rRNA_ssu_MeTfrase_B"/>
</dbReference>
<feature type="binding site" evidence="13">
    <location>
        <position position="308"/>
    </location>
    <ligand>
        <name>S-adenosyl-L-methionine</name>
        <dbReference type="ChEBI" id="CHEBI:59789"/>
    </ligand>
</feature>
<dbReference type="SUPFAM" id="SSF53335">
    <property type="entry name" value="S-adenosyl-L-methionine-dependent methyltransferases"/>
    <property type="match status" value="1"/>
</dbReference>
<proteinExistence type="inferred from homology"/>
<feature type="binding site" evidence="13">
    <location>
        <position position="353"/>
    </location>
    <ligand>
        <name>S-adenosyl-L-methionine</name>
        <dbReference type="ChEBI" id="CHEBI:59789"/>
    </ligand>
</feature>
<name>A0ABR7MZ70_9FIRM</name>
<evidence type="ECO:0000256" key="3">
    <source>
        <dbReference type="ARBA" id="ARBA00012140"/>
    </source>
</evidence>
<comment type="caution">
    <text evidence="15">The sequence shown here is derived from an EMBL/GenBank/DDBJ whole genome shotgun (WGS) entry which is preliminary data.</text>
</comment>
<dbReference type="Pfam" id="PF01029">
    <property type="entry name" value="NusB"/>
    <property type="match status" value="1"/>
</dbReference>
<evidence type="ECO:0000259" key="14">
    <source>
        <dbReference type="PROSITE" id="PS51686"/>
    </source>
</evidence>
<dbReference type="Pfam" id="PF22458">
    <property type="entry name" value="RsmF-B_ferredox"/>
    <property type="match status" value="1"/>
</dbReference>
<dbReference type="GO" id="GO:0032259">
    <property type="term" value="P:methylation"/>
    <property type="evidence" value="ECO:0007669"/>
    <property type="project" value="UniProtKB-KW"/>
</dbReference>
<dbReference type="PANTHER" id="PTHR22807:SF53">
    <property type="entry name" value="RIBOSOMAL RNA SMALL SUBUNIT METHYLTRANSFERASE B-RELATED"/>
    <property type="match status" value="1"/>
</dbReference>
<evidence type="ECO:0000256" key="2">
    <source>
        <dbReference type="ARBA" id="ARBA00004496"/>
    </source>
</evidence>
<comment type="subcellular location">
    <subcellularLocation>
        <location evidence="2">Cytoplasm</location>
    </subcellularLocation>
</comment>
<keyword evidence="6 13" id="KW-0489">Methyltransferase</keyword>
<dbReference type="NCBIfam" id="NF011494">
    <property type="entry name" value="PRK14902.1"/>
    <property type="match status" value="1"/>
</dbReference>
<keyword evidence="5" id="KW-0698">rRNA processing</keyword>
<evidence type="ECO:0000256" key="9">
    <source>
        <dbReference type="ARBA" id="ARBA00022884"/>
    </source>
</evidence>
<dbReference type="InterPro" id="IPR001678">
    <property type="entry name" value="MeTrfase_RsmB-F_NOP2_dom"/>
</dbReference>
<dbReference type="InterPro" id="IPR054728">
    <property type="entry name" value="RsmB-like_ferredoxin"/>
</dbReference>
<dbReference type="PROSITE" id="PS51686">
    <property type="entry name" value="SAM_MT_RSMB_NOP"/>
    <property type="match status" value="1"/>
</dbReference>
<dbReference type="Gene3D" id="3.30.70.1170">
    <property type="entry name" value="Sun protein, domain 3"/>
    <property type="match status" value="1"/>
</dbReference>
<feature type="active site" description="Nucleophile" evidence="13">
    <location>
        <position position="406"/>
    </location>
</feature>
<dbReference type="InterPro" id="IPR035926">
    <property type="entry name" value="NusB-like_sf"/>
</dbReference>
<dbReference type="PRINTS" id="PR02008">
    <property type="entry name" value="RCMTFAMILY"/>
</dbReference>
<comment type="catalytic activity">
    <reaction evidence="12">
        <text>cytidine(967) in 16S rRNA + S-adenosyl-L-methionine = 5-methylcytidine(967) in 16S rRNA + S-adenosyl-L-homocysteine + H(+)</text>
        <dbReference type="Rhea" id="RHEA:42748"/>
        <dbReference type="Rhea" id="RHEA-COMP:10219"/>
        <dbReference type="Rhea" id="RHEA-COMP:10220"/>
        <dbReference type="ChEBI" id="CHEBI:15378"/>
        <dbReference type="ChEBI" id="CHEBI:57856"/>
        <dbReference type="ChEBI" id="CHEBI:59789"/>
        <dbReference type="ChEBI" id="CHEBI:74483"/>
        <dbReference type="ChEBI" id="CHEBI:82748"/>
        <dbReference type="EC" id="2.1.1.176"/>
    </reaction>
</comment>
<dbReference type="SUPFAM" id="SSF48013">
    <property type="entry name" value="NusB-like"/>
    <property type="match status" value="1"/>
</dbReference>
<dbReference type="EC" id="2.1.1.176" evidence="3"/>
<evidence type="ECO:0000256" key="6">
    <source>
        <dbReference type="ARBA" id="ARBA00022603"/>
    </source>
</evidence>
<feature type="domain" description="SAM-dependent MTase RsmB/NOP-type" evidence="14">
    <location>
        <begin position="194"/>
        <end position="469"/>
    </location>
</feature>
<evidence type="ECO:0000256" key="10">
    <source>
        <dbReference type="ARBA" id="ARBA00030399"/>
    </source>
</evidence>
<keyword evidence="4" id="KW-0963">Cytoplasm</keyword>
<keyword evidence="16" id="KW-1185">Reference proteome</keyword>
<dbReference type="InterPro" id="IPR049560">
    <property type="entry name" value="MeTrfase_RsmB-F_NOP2_cat"/>
</dbReference>
<evidence type="ECO:0000256" key="11">
    <source>
        <dbReference type="ARBA" id="ARBA00031088"/>
    </source>
</evidence>
<dbReference type="InterPro" id="IPR029063">
    <property type="entry name" value="SAM-dependent_MTases_sf"/>
</dbReference>
<organism evidence="15 16">
    <name type="scientific">Jutongia huaianensis</name>
    <dbReference type="NCBI Taxonomy" id="2763668"/>
    <lineage>
        <taxon>Bacteria</taxon>
        <taxon>Bacillati</taxon>
        <taxon>Bacillota</taxon>
        <taxon>Clostridia</taxon>
        <taxon>Lachnospirales</taxon>
        <taxon>Lachnospiraceae</taxon>
        <taxon>Jutongia</taxon>
    </lineage>
</organism>
<dbReference type="EMBL" id="JACRSX010000002">
    <property type="protein sequence ID" value="MBC8561678.1"/>
    <property type="molecule type" value="Genomic_DNA"/>
</dbReference>
<dbReference type="GO" id="GO:0008168">
    <property type="term" value="F:methyltransferase activity"/>
    <property type="evidence" value="ECO:0007669"/>
    <property type="project" value="UniProtKB-KW"/>
</dbReference>
<keyword evidence="7 13" id="KW-0808">Transferase</keyword>
<evidence type="ECO:0000256" key="4">
    <source>
        <dbReference type="ARBA" id="ARBA00022490"/>
    </source>
</evidence>
<dbReference type="Gene3D" id="1.10.940.10">
    <property type="entry name" value="NusB-like"/>
    <property type="match status" value="1"/>
</dbReference>
<dbReference type="InterPro" id="IPR006027">
    <property type="entry name" value="NusB_RsmB_TIM44"/>
</dbReference>
<feature type="binding site" evidence="13">
    <location>
        <position position="335"/>
    </location>
    <ligand>
        <name>S-adenosyl-L-methionine</name>
        <dbReference type="ChEBI" id="CHEBI:59789"/>
    </ligand>
</feature>
<dbReference type="CDD" id="cd02440">
    <property type="entry name" value="AdoMet_MTases"/>
    <property type="match status" value="1"/>
</dbReference>
<dbReference type="Proteomes" id="UP000606193">
    <property type="component" value="Unassembled WGS sequence"/>
</dbReference>
<evidence type="ECO:0000256" key="8">
    <source>
        <dbReference type="ARBA" id="ARBA00022691"/>
    </source>
</evidence>
<keyword evidence="8 13" id="KW-0949">S-adenosyl-L-methionine</keyword>
<evidence type="ECO:0000256" key="7">
    <source>
        <dbReference type="ARBA" id="ARBA00022679"/>
    </source>
</evidence>
<dbReference type="NCBIfam" id="TIGR00563">
    <property type="entry name" value="rsmB"/>
    <property type="match status" value="1"/>
</dbReference>
<evidence type="ECO:0000313" key="16">
    <source>
        <dbReference type="Proteomes" id="UP000606193"/>
    </source>
</evidence>
<accession>A0ABR7MZ70</accession>
<gene>
    <name evidence="15" type="primary">rsmB</name>
    <name evidence="15" type="ORF">H8704_03370</name>
</gene>
<evidence type="ECO:0000256" key="13">
    <source>
        <dbReference type="PROSITE-ProRule" id="PRU01023"/>
    </source>
</evidence>
<comment type="similarity">
    <text evidence="13">Belongs to the class I-like SAM-binding methyltransferase superfamily. RsmB/NOP family.</text>
</comment>
<evidence type="ECO:0000256" key="12">
    <source>
        <dbReference type="ARBA" id="ARBA00047283"/>
    </source>
</evidence>
<evidence type="ECO:0000256" key="5">
    <source>
        <dbReference type="ARBA" id="ARBA00022552"/>
    </source>
</evidence>
<keyword evidence="9 13" id="KW-0694">RNA-binding</keyword>
<protein>
    <recommendedName>
        <fullName evidence="3">16S rRNA (cytosine(967)-C(5))-methyltransferase</fullName>
        <ecNumber evidence="3">2.1.1.176</ecNumber>
    </recommendedName>
    <alternativeName>
        <fullName evidence="10">16S rRNA m5C967 methyltransferase</fullName>
    </alternativeName>
    <alternativeName>
        <fullName evidence="11">rRNA (cytosine-C(5)-)-methyltransferase RsmB</fullName>
    </alternativeName>
</protein>
<dbReference type="PANTHER" id="PTHR22807">
    <property type="entry name" value="NOP2 YEAST -RELATED NOL1/NOP2/FMU SUN DOMAIN-CONTAINING"/>
    <property type="match status" value="1"/>
</dbReference>
<evidence type="ECO:0000256" key="1">
    <source>
        <dbReference type="ARBA" id="ARBA00002724"/>
    </source>
</evidence>
<comment type="function">
    <text evidence="1">Specifically methylates the cytosine at position 967 (m5C967) of 16S rRNA.</text>
</comment>